<feature type="domain" description="Fibronectin type-III" evidence="20">
    <location>
        <begin position="618"/>
        <end position="715"/>
    </location>
</feature>
<keyword evidence="10 18" id="KW-0472">Membrane</keyword>
<feature type="compositionally biased region" description="Polar residues" evidence="17">
    <location>
        <begin position="1833"/>
        <end position="1845"/>
    </location>
</feature>
<evidence type="ECO:0000256" key="13">
    <source>
        <dbReference type="ARBA" id="ARBA00023180"/>
    </source>
</evidence>
<keyword evidence="7 21" id="KW-0418">Kinase</keyword>
<dbReference type="SMART" id="SM00135">
    <property type="entry name" value="LY"/>
    <property type="match status" value="3"/>
</dbReference>
<dbReference type="InterPro" id="IPR002011">
    <property type="entry name" value="Tyr_kinase_rcpt_2_CS"/>
</dbReference>
<dbReference type="InterPro" id="IPR050122">
    <property type="entry name" value="RTK"/>
</dbReference>
<dbReference type="CDD" id="cd00063">
    <property type="entry name" value="FN3"/>
    <property type="match status" value="4"/>
</dbReference>
<evidence type="ECO:0000256" key="17">
    <source>
        <dbReference type="SAM" id="MobiDB-lite"/>
    </source>
</evidence>
<dbReference type="InterPro" id="IPR036116">
    <property type="entry name" value="FN3_sf"/>
</dbReference>
<keyword evidence="13" id="KW-0325">Glycoprotein</keyword>
<evidence type="ECO:0000256" key="11">
    <source>
        <dbReference type="ARBA" id="ARBA00023137"/>
    </source>
</evidence>
<feature type="region of interest" description="Disordered" evidence="17">
    <location>
        <begin position="1891"/>
        <end position="1931"/>
    </location>
</feature>
<dbReference type="InterPro" id="IPR000719">
    <property type="entry name" value="Prot_kinase_dom"/>
</dbReference>
<dbReference type="PROSITE" id="PS50853">
    <property type="entry name" value="FN3"/>
    <property type="match status" value="4"/>
</dbReference>
<keyword evidence="8 15" id="KW-0067">ATP-binding</keyword>
<feature type="compositionally biased region" description="Low complexity" evidence="17">
    <location>
        <begin position="1858"/>
        <end position="1875"/>
    </location>
</feature>
<dbReference type="Gene3D" id="2.120.10.30">
    <property type="entry name" value="TolB, C-terminal domain"/>
    <property type="match status" value="1"/>
</dbReference>
<evidence type="ECO:0000256" key="5">
    <source>
        <dbReference type="ARBA" id="ARBA00022737"/>
    </source>
</evidence>
<keyword evidence="6 15" id="KW-0547">Nucleotide-binding</keyword>
<feature type="binding site" evidence="15">
    <location>
        <position position="1451"/>
    </location>
    <ligand>
        <name>ATP</name>
        <dbReference type="ChEBI" id="CHEBI:30616"/>
    </ligand>
</feature>
<feature type="domain" description="Fibronectin type-III" evidence="20">
    <location>
        <begin position="147"/>
        <end position="241"/>
    </location>
</feature>
<keyword evidence="11" id="KW-0829">Tyrosine-protein kinase</keyword>
<dbReference type="PROSITE" id="PS00239">
    <property type="entry name" value="RECEPTOR_TYR_KIN_II"/>
    <property type="match status" value="1"/>
</dbReference>
<keyword evidence="5" id="KW-0677">Repeat</keyword>
<evidence type="ECO:0000256" key="3">
    <source>
        <dbReference type="ARBA" id="ARBA00022679"/>
    </source>
</evidence>
<dbReference type="PROSITE" id="PS50011">
    <property type="entry name" value="PROTEIN_KINASE_DOM"/>
    <property type="match status" value="1"/>
</dbReference>
<evidence type="ECO:0000256" key="16">
    <source>
        <dbReference type="RuleBase" id="RU000312"/>
    </source>
</evidence>
<evidence type="ECO:0000256" key="10">
    <source>
        <dbReference type="ARBA" id="ARBA00023136"/>
    </source>
</evidence>
<proteinExistence type="inferred from homology"/>
<dbReference type="GO" id="GO:0007169">
    <property type="term" value="P:cell surface receptor protein tyrosine kinase signaling pathway"/>
    <property type="evidence" value="ECO:0007669"/>
    <property type="project" value="InterPro"/>
</dbReference>
<dbReference type="EMBL" id="JAHLQT010014894">
    <property type="protein sequence ID" value="KAG7170106.1"/>
    <property type="molecule type" value="Genomic_DNA"/>
</dbReference>
<feature type="domain" description="Fibronectin type-III" evidence="20">
    <location>
        <begin position="1030"/>
        <end position="1121"/>
    </location>
</feature>
<dbReference type="PROSITE" id="PS00107">
    <property type="entry name" value="PROTEIN_KINASE_ATP"/>
    <property type="match status" value="1"/>
</dbReference>
<dbReference type="InterPro" id="IPR000033">
    <property type="entry name" value="LDLR_classB_rpt"/>
</dbReference>
<comment type="subcellular location">
    <subcellularLocation>
        <location evidence="1">Membrane</location>
        <topology evidence="1">Single-pass membrane protein</topology>
    </subcellularLocation>
</comment>
<evidence type="ECO:0000256" key="6">
    <source>
        <dbReference type="ARBA" id="ARBA00022741"/>
    </source>
</evidence>
<organism evidence="21 22">
    <name type="scientific">Homarus americanus</name>
    <name type="common">American lobster</name>
    <dbReference type="NCBI Taxonomy" id="6706"/>
    <lineage>
        <taxon>Eukaryota</taxon>
        <taxon>Metazoa</taxon>
        <taxon>Ecdysozoa</taxon>
        <taxon>Arthropoda</taxon>
        <taxon>Crustacea</taxon>
        <taxon>Multicrustacea</taxon>
        <taxon>Malacostraca</taxon>
        <taxon>Eumalacostraca</taxon>
        <taxon>Eucarida</taxon>
        <taxon>Decapoda</taxon>
        <taxon>Pleocyemata</taxon>
        <taxon>Astacidea</taxon>
        <taxon>Nephropoidea</taxon>
        <taxon>Nephropidae</taxon>
        <taxon>Homarus</taxon>
    </lineage>
</organism>
<dbReference type="InterPro" id="IPR001245">
    <property type="entry name" value="Ser-Thr/Tyr_kinase_cat_dom"/>
</dbReference>
<keyword evidence="12 16" id="KW-0675">Receptor</keyword>
<evidence type="ECO:0000256" key="15">
    <source>
        <dbReference type="PROSITE-ProRule" id="PRU10141"/>
    </source>
</evidence>
<evidence type="ECO:0000256" key="12">
    <source>
        <dbReference type="ARBA" id="ARBA00023170"/>
    </source>
</evidence>
<dbReference type="Gene3D" id="2.60.40.10">
    <property type="entry name" value="Immunoglobulins"/>
    <property type="match status" value="4"/>
</dbReference>
<feature type="domain" description="Fibronectin type-III" evidence="20">
    <location>
        <begin position="1210"/>
        <end position="1311"/>
    </location>
</feature>
<dbReference type="InterPro" id="IPR011042">
    <property type="entry name" value="6-blade_b-propeller_TolB-like"/>
</dbReference>
<dbReference type="SMART" id="SM00219">
    <property type="entry name" value="TyrKc"/>
    <property type="match status" value="1"/>
</dbReference>
<evidence type="ECO:0000256" key="18">
    <source>
        <dbReference type="SAM" id="Phobius"/>
    </source>
</evidence>
<sequence length="2009" mass="222800">MKPSTSRSTPTMEDVNKGLHRLDLNVESEQQSEPKVVLQASDLGGLVLDPPNFQVLVADRKKNTMLAVSLDGTSVTNLRANTQQAYFKQLRSVVHLNNRFFWTDGNEVFTEELNGGTFYHNSYLVVSVGMLVAVHASTQPVPVPLNPPRDLQAVFTRRSASLRWNAPALPALMGSGAWQKWMYEMHIQEGQHIMYRQNITDTSYQATNLRPGTFYMVKVRAYSRGGNGPWSHEFRGRTLDDTSLAPQLIWATDKKILLTNLAGNESSVLISQETLVTKLKDGKIADLAFFRDALVMAVSNQSVFVMNRTTSTFTKLPNTHGVLSVSVDWLTERLFWANPHRQMIGWTSLNGSSQGPLNVVTAAREVRVDALRGRLFWTTPHALLMSTLAGRNVTTIHQEGIFSGKQVYGLTVDSEGSRIWWIVRDADGCRLFGALLGEELSKFPSKLLPHTVEVGPMWYLSERLLWLGEDGDVVVSDTNLNNSAALHTSNLGVSHFIVVLPSLQPVPCNKFTYGGVTMPVVIPGQVDADSVTVKGTWEEFSLEWRAITNVNYGSLMYEVIIDNGISKKAFLTGNNSVSYKETLPPYSPLKVSVRGITDWSAGARLLKTLRTPASLPEAPQDLRTFVQKVQDSDAKIHLRWSPPKKPNGEITTYEVIYCTTQDEEECKNVMVNGKLNQLMVEDLVSEEDYKFKVAAINEMGKGPYSSEVTESIQQHIPIPSLLVLNDKSLVKLDADLHEAVEVLTENSRVQWATPLLKNFSFVWMDMNSDIYLTDMKTNKTERLLRLDGQGVGLAVDWIGEVIVWAEKQPGGSGKIKASSIEQKGEKLLANFNLTGHIRKFLLSPMTSQVFVLHEGHRGLQLLVKSLSTNILQNVFNEERSSECNCMKTPVLGGGIALDTTNTSDISLYFEASETSPEGLKTTTVYKADLYGCYCEAVFVPREHGYDSECLVASNYTEAPKLEGSSETTIAISLTAPERSMENIIKVVGLQPYTRYVFRSAIETVYNKRLGITSVAGPVAKYNTKDKAPESVDNVTAKALSPEEIQVCFEVIKGYMYEVHWQGGDSSAEPIRPYVNATHRIDTTITKLQPNTKYEVWVTVYNRDRLLYISSSRVAVITLPELPYIKLENSTARTISVSWKAPSDRSVLHHGNLTMEQTAAGQTYIVNIIDLEPATNYLLRLQVTYNNTFHKYTWPNKPLFRFSTLGEIPGKPGPVMRQNLGGSSPSRGLKVWWDEAESNGAPIIAYTLQAAPYISEDLKDNVTFATVYNGSENQWLIRGLEGSSSYIFRARAINELGTGPWGEENIIETLVGPTMMTQTGLPTILASTIPTSLAFFGVLFVCLYYGMRRAERRRRKVKAASLNDSAHHHHHRSREVELATLRQLPTNNNFVTENNVLYNLHTFPGDDLDLPHVSRHCITLTKFLGSGAFGEVFEGTACELPGLPEVTKVAIKTLRKGATEAEKAEFLKEAQLMSHFQHEHILRLLAVCTDHDPFFLILELMEGGDLLSYLRKSRGAECGLTLADFVAMCLDVAKGCVYLEEMHYVHRDLAARNCLVSTTDPASRIVKIGDFGLARDIYKNDYYRKEGEGLLPVRWMSPESLVDGVFTSHSDVWAFGVLLWEILTLGQEPYPARSNLEVLHYVRSGGRLTRPTNCPEELHKLMERCWSYSPENRPTFKECLNALLMLEETISALPALAVHNVHYIGSNDDYGLVNLAYAAEHDENHNNNSGNSLVSGNDCSPTNSWSAQTSGSVVNLGGRSGSQEEDGDNGVEVEECDSFSGASTLPLTAPLRRHQQYLQLVNEPSPLSPPVSPRSPPASLPLGGEASSDWPRFSSHNSTSDIPQSPTNLITTAQVSIPSTPLSPSLASPTPDSPTSVTFTFPLPTIPSIMSPQHYLKPSSNRVFPGPSPQPGSYDSEDQDNETNSNCNPVLDNSYVNMSAGVEFKQESDTSSPRDFEKINGVNLRHKRDCDIINELENHRLSGVSALSAVSGMTSASTVDLDHNPSQSWC</sequence>
<evidence type="ECO:0000256" key="2">
    <source>
        <dbReference type="ARBA" id="ARBA00022553"/>
    </source>
</evidence>
<dbReference type="Gene3D" id="1.10.510.10">
    <property type="entry name" value="Transferase(Phosphotransferase) domain 1"/>
    <property type="match status" value="1"/>
</dbReference>
<dbReference type="GO" id="GO:0005886">
    <property type="term" value="C:plasma membrane"/>
    <property type="evidence" value="ECO:0007669"/>
    <property type="project" value="TreeGrafter"/>
</dbReference>
<feature type="compositionally biased region" description="Low complexity" evidence="17">
    <location>
        <begin position="1726"/>
        <end position="1736"/>
    </location>
</feature>
<dbReference type="SUPFAM" id="SSF63825">
    <property type="entry name" value="YWTD domain"/>
    <property type="match status" value="2"/>
</dbReference>
<evidence type="ECO:0000256" key="1">
    <source>
        <dbReference type="ARBA" id="ARBA00004167"/>
    </source>
</evidence>
<dbReference type="SUPFAM" id="SSF56112">
    <property type="entry name" value="Protein kinase-like (PK-like)"/>
    <property type="match status" value="1"/>
</dbReference>
<evidence type="ECO:0000259" key="20">
    <source>
        <dbReference type="PROSITE" id="PS50853"/>
    </source>
</evidence>
<dbReference type="SMART" id="SM00060">
    <property type="entry name" value="FN3"/>
    <property type="match status" value="5"/>
</dbReference>
<feature type="compositionally biased region" description="Pro residues" evidence="17">
    <location>
        <begin position="1805"/>
        <end position="1818"/>
    </location>
</feature>
<dbReference type="EC" id="2.7.10.1" evidence="16"/>
<comment type="similarity">
    <text evidence="16">Belongs to the protein kinase superfamily. Tyr protein kinase family. Insulin receptor subfamily.</text>
</comment>
<keyword evidence="4 16" id="KW-0812">Transmembrane</keyword>
<evidence type="ECO:0000256" key="7">
    <source>
        <dbReference type="ARBA" id="ARBA00022777"/>
    </source>
</evidence>
<feature type="region of interest" description="Disordered" evidence="17">
    <location>
        <begin position="1858"/>
        <end position="1878"/>
    </location>
</feature>
<feature type="region of interest" description="Disordered" evidence="17">
    <location>
        <begin position="1802"/>
        <end position="1845"/>
    </location>
</feature>
<keyword evidence="22" id="KW-1185">Reference proteome</keyword>
<evidence type="ECO:0000256" key="8">
    <source>
        <dbReference type="ARBA" id="ARBA00022840"/>
    </source>
</evidence>
<gene>
    <name evidence="21" type="primary">Ros1-L</name>
    <name evidence="21" type="ORF">Hamer_G012341</name>
</gene>
<dbReference type="InterPro" id="IPR008266">
    <property type="entry name" value="Tyr_kinase_AS"/>
</dbReference>
<dbReference type="Pfam" id="PF07714">
    <property type="entry name" value="PK_Tyr_Ser-Thr"/>
    <property type="match status" value="1"/>
</dbReference>
<evidence type="ECO:0000313" key="22">
    <source>
        <dbReference type="Proteomes" id="UP000747542"/>
    </source>
</evidence>
<dbReference type="InterPro" id="IPR011009">
    <property type="entry name" value="Kinase-like_dom_sf"/>
</dbReference>
<dbReference type="InterPro" id="IPR020635">
    <property type="entry name" value="Tyr_kinase_cat_dom"/>
</dbReference>
<protein>
    <recommendedName>
        <fullName evidence="16">Tyrosine-protein kinase receptor</fullName>
        <ecNumber evidence="16">2.7.10.1</ecNumber>
    </recommendedName>
</protein>
<dbReference type="PANTHER" id="PTHR24416:SF527">
    <property type="entry name" value="PROTO-ONCOGENE TYROSINE-PROTEIN KINASE ROS"/>
    <property type="match status" value="1"/>
</dbReference>
<dbReference type="CDD" id="cd05044">
    <property type="entry name" value="PTKc_c-ros"/>
    <property type="match status" value="1"/>
</dbReference>
<dbReference type="GO" id="GO:0004714">
    <property type="term" value="F:transmembrane receptor protein tyrosine kinase activity"/>
    <property type="evidence" value="ECO:0007669"/>
    <property type="project" value="UniProtKB-EC"/>
</dbReference>
<dbReference type="FunFam" id="1.10.510.10:FF:000341">
    <property type="entry name" value="Tyrosine-protein kinase receptor"/>
    <property type="match status" value="1"/>
</dbReference>
<dbReference type="PROSITE" id="PS00109">
    <property type="entry name" value="PROTEIN_KINASE_TYR"/>
    <property type="match status" value="1"/>
</dbReference>
<dbReference type="Gene3D" id="3.30.200.20">
    <property type="entry name" value="Phosphorylase Kinase, domain 1"/>
    <property type="match status" value="1"/>
</dbReference>
<keyword evidence="9 18" id="KW-1133">Transmembrane helix</keyword>
<name>A0A8J5N0G4_HOMAM</name>
<dbReference type="PRINTS" id="PR00109">
    <property type="entry name" value="TYRKINASE"/>
</dbReference>
<dbReference type="InterPro" id="IPR013783">
    <property type="entry name" value="Ig-like_fold"/>
</dbReference>
<feature type="domain" description="Protein kinase" evidence="19">
    <location>
        <begin position="1417"/>
        <end position="1689"/>
    </location>
</feature>
<accession>A0A8J5N0G4</accession>
<keyword evidence="2 16" id="KW-0597">Phosphoprotein</keyword>
<dbReference type="InterPro" id="IPR017441">
    <property type="entry name" value="Protein_kinase_ATP_BS"/>
</dbReference>
<dbReference type="PANTHER" id="PTHR24416">
    <property type="entry name" value="TYROSINE-PROTEIN KINASE RECEPTOR"/>
    <property type="match status" value="1"/>
</dbReference>
<dbReference type="Proteomes" id="UP000747542">
    <property type="component" value="Unassembled WGS sequence"/>
</dbReference>
<comment type="caution">
    <text evidence="21">The sequence shown here is derived from an EMBL/GenBank/DDBJ whole genome shotgun (WGS) entry which is preliminary data.</text>
</comment>
<dbReference type="Pfam" id="PF00041">
    <property type="entry name" value="fn3"/>
    <property type="match status" value="2"/>
</dbReference>
<dbReference type="GO" id="GO:0005524">
    <property type="term" value="F:ATP binding"/>
    <property type="evidence" value="ECO:0007669"/>
    <property type="project" value="UniProtKB-UniRule"/>
</dbReference>
<comment type="catalytic activity">
    <reaction evidence="14 16">
        <text>L-tyrosyl-[protein] + ATP = O-phospho-L-tyrosyl-[protein] + ADP + H(+)</text>
        <dbReference type="Rhea" id="RHEA:10596"/>
        <dbReference type="Rhea" id="RHEA-COMP:10136"/>
        <dbReference type="Rhea" id="RHEA-COMP:20101"/>
        <dbReference type="ChEBI" id="CHEBI:15378"/>
        <dbReference type="ChEBI" id="CHEBI:30616"/>
        <dbReference type="ChEBI" id="CHEBI:46858"/>
        <dbReference type="ChEBI" id="CHEBI:61978"/>
        <dbReference type="ChEBI" id="CHEBI:456216"/>
        <dbReference type="EC" id="2.7.10.1"/>
    </reaction>
</comment>
<dbReference type="GO" id="GO:0043235">
    <property type="term" value="C:receptor complex"/>
    <property type="evidence" value="ECO:0007669"/>
    <property type="project" value="TreeGrafter"/>
</dbReference>
<reference evidence="21" key="1">
    <citation type="journal article" date="2021" name="Sci. Adv.">
        <title>The American lobster genome reveals insights on longevity, neural, and immune adaptations.</title>
        <authorList>
            <person name="Polinski J.M."/>
            <person name="Zimin A.V."/>
            <person name="Clark K.F."/>
            <person name="Kohn A.B."/>
            <person name="Sadowski N."/>
            <person name="Timp W."/>
            <person name="Ptitsyn A."/>
            <person name="Khanna P."/>
            <person name="Romanova D.Y."/>
            <person name="Williams P."/>
            <person name="Greenwood S.J."/>
            <person name="Moroz L.L."/>
            <person name="Walt D.R."/>
            <person name="Bodnar A.G."/>
        </authorList>
    </citation>
    <scope>NUCLEOTIDE SEQUENCE</scope>
    <source>
        <strain evidence="21">GMGI-L3</strain>
    </source>
</reference>
<feature type="compositionally biased region" description="Polar residues" evidence="17">
    <location>
        <begin position="1737"/>
        <end position="1752"/>
    </location>
</feature>
<evidence type="ECO:0000256" key="4">
    <source>
        <dbReference type="ARBA" id="ARBA00022692"/>
    </source>
</evidence>
<feature type="transmembrane region" description="Helical" evidence="18">
    <location>
        <begin position="1323"/>
        <end position="1345"/>
    </location>
</feature>
<feature type="compositionally biased region" description="Acidic residues" evidence="17">
    <location>
        <begin position="1762"/>
        <end position="1776"/>
    </location>
</feature>
<keyword evidence="3" id="KW-0808">Transferase</keyword>
<dbReference type="GO" id="GO:0032006">
    <property type="term" value="P:regulation of TOR signaling"/>
    <property type="evidence" value="ECO:0007669"/>
    <property type="project" value="TreeGrafter"/>
</dbReference>
<dbReference type="SUPFAM" id="SSF49265">
    <property type="entry name" value="Fibronectin type III"/>
    <property type="match status" value="4"/>
</dbReference>
<dbReference type="InterPro" id="IPR003961">
    <property type="entry name" value="FN3_dom"/>
</dbReference>
<feature type="region of interest" description="Disordered" evidence="17">
    <location>
        <begin position="1726"/>
        <end position="1786"/>
    </location>
</feature>
<evidence type="ECO:0000313" key="21">
    <source>
        <dbReference type="EMBL" id="KAG7170106.1"/>
    </source>
</evidence>
<evidence type="ECO:0000256" key="9">
    <source>
        <dbReference type="ARBA" id="ARBA00022989"/>
    </source>
</evidence>
<evidence type="ECO:0000259" key="19">
    <source>
        <dbReference type="PROSITE" id="PS50011"/>
    </source>
</evidence>
<evidence type="ECO:0000256" key="14">
    <source>
        <dbReference type="ARBA" id="ARBA00051243"/>
    </source>
</evidence>